<gene>
    <name evidence="2" type="ORF">FA13DRAFT_725096</name>
</gene>
<evidence type="ECO:0000313" key="2">
    <source>
        <dbReference type="EMBL" id="TEB38126.1"/>
    </source>
</evidence>
<feature type="compositionally biased region" description="Low complexity" evidence="1">
    <location>
        <begin position="36"/>
        <end position="53"/>
    </location>
</feature>
<feature type="region of interest" description="Disordered" evidence="1">
    <location>
        <begin position="161"/>
        <end position="242"/>
    </location>
</feature>
<evidence type="ECO:0000313" key="3">
    <source>
        <dbReference type="Proteomes" id="UP000298030"/>
    </source>
</evidence>
<keyword evidence="3" id="KW-1185">Reference proteome</keyword>
<reference evidence="2 3" key="1">
    <citation type="journal article" date="2019" name="Nat. Ecol. Evol.">
        <title>Megaphylogeny resolves global patterns of mushroom evolution.</title>
        <authorList>
            <person name="Varga T."/>
            <person name="Krizsan K."/>
            <person name="Foldi C."/>
            <person name="Dima B."/>
            <person name="Sanchez-Garcia M."/>
            <person name="Sanchez-Ramirez S."/>
            <person name="Szollosi G.J."/>
            <person name="Szarkandi J.G."/>
            <person name="Papp V."/>
            <person name="Albert L."/>
            <person name="Andreopoulos W."/>
            <person name="Angelini C."/>
            <person name="Antonin V."/>
            <person name="Barry K.W."/>
            <person name="Bougher N.L."/>
            <person name="Buchanan P."/>
            <person name="Buyck B."/>
            <person name="Bense V."/>
            <person name="Catcheside P."/>
            <person name="Chovatia M."/>
            <person name="Cooper J."/>
            <person name="Damon W."/>
            <person name="Desjardin D."/>
            <person name="Finy P."/>
            <person name="Geml J."/>
            <person name="Haridas S."/>
            <person name="Hughes K."/>
            <person name="Justo A."/>
            <person name="Karasinski D."/>
            <person name="Kautmanova I."/>
            <person name="Kiss B."/>
            <person name="Kocsube S."/>
            <person name="Kotiranta H."/>
            <person name="LaButti K.M."/>
            <person name="Lechner B.E."/>
            <person name="Liimatainen K."/>
            <person name="Lipzen A."/>
            <person name="Lukacs Z."/>
            <person name="Mihaltcheva S."/>
            <person name="Morgado L.N."/>
            <person name="Niskanen T."/>
            <person name="Noordeloos M.E."/>
            <person name="Ohm R.A."/>
            <person name="Ortiz-Santana B."/>
            <person name="Ovrebo C."/>
            <person name="Racz N."/>
            <person name="Riley R."/>
            <person name="Savchenko A."/>
            <person name="Shiryaev A."/>
            <person name="Soop K."/>
            <person name="Spirin V."/>
            <person name="Szebenyi C."/>
            <person name="Tomsovsky M."/>
            <person name="Tulloss R.E."/>
            <person name="Uehling J."/>
            <person name="Grigoriev I.V."/>
            <person name="Vagvolgyi C."/>
            <person name="Papp T."/>
            <person name="Martin F.M."/>
            <person name="Miettinen O."/>
            <person name="Hibbett D.S."/>
            <person name="Nagy L.G."/>
        </authorList>
    </citation>
    <scope>NUCLEOTIDE SEQUENCE [LARGE SCALE GENOMIC DNA]</scope>
    <source>
        <strain evidence="2 3">FP101781</strain>
    </source>
</reference>
<comment type="caution">
    <text evidence="2">The sequence shown here is derived from an EMBL/GenBank/DDBJ whole genome shotgun (WGS) entry which is preliminary data.</text>
</comment>
<evidence type="ECO:0000256" key="1">
    <source>
        <dbReference type="SAM" id="MobiDB-lite"/>
    </source>
</evidence>
<feature type="region of interest" description="Disordered" evidence="1">
    <location>
        <begin position="1"/>
        <end position="77"/>
    </location>
</feature>
<accession>A0A4Y7TVB4</accession>
<sequence length="242" mass="25368">MASSSKGSDDPNLRQPEVPTVTPSPTPSSSPPAPDAPSATATATTTENTLATSLEPLPKGSSPSSAPLNPTTSAEVSSHITTQRWPWMDIVDELFPGHGLDARRHNGAPLPALLDFPGTRPPVEAAVHQPRLLGYLAAPATDPASSPVSDFPQNEGLMQGAPACLWPPPSRTISPAPLRSALGHAPETRGGEVSHPISTENTSSSEDQDWVQAYAVPTRPLYLPQRPNYPDAPSDSTISMEA</sequence>
<protein>
    <submittedName>
        <fullName evidence="2">Uncharacterized protein</fullName>
    </submittedName>
</protein>
<feature type="compositionally biased region" description="Pro residues" evidence="1">
    <location>
        <begin position="22"/>
        <end position="35"/>
    </location>
</feature>
<name>A0A4Y7TVB4_COPMI</name>
<dbReference type="Proteomes" id="UP000298030">
    <property type="component" value="Unassembled WGS sequence"/>
</dbReference>
<proteinExistence type="predicted"/>
<feature type="compositionally biased region" description="Polar residues" evidence="1">
    <location>
        <begin position="196"/>
        <end position="205"/>
    </location>
</feature>
<organism evidence="2 3">
    <name type="scientific">Coprinellus micaceus</name>
    <name type="common">Glistening ink-cap mushroom</name>
    <name type="synonym">Coprinus micaceus</name>
    <dbReference type="NCBI Taxonomy" id="71717"/>
    <lineage>
        <taxon>Eukaryota</taxon>
        <taxon>Fungi</taxon>
        <taxon>Dikarya</taxon>
        <taxon>Basidiomycota</taxon>
        <taxon>Agaricomycotina</taxon>
        <taxon>Agaricomycetes</taxon>
        <taxon>Agaricomycetidae</taxon>
        <taxon>Agaricales</taxon>
        <taxon>Agaricineae</taxon>
        <taxon>Psathyrellaceae</taxon>
        <taxon>Coprinellus</taxon>
    </lineage>
</organism>
<feature type="compositionally biased region" description="Polar residues" evidence="1">
    <location>
        <begin position="61"/>
        <end position="77"/>
    </location>
</feature>
<dbReference type="AlphaFoldDB" id="A0A4Y7TVB4"/>
<dbReference type="EMBL" id="QPFP01000003">
    <property type="protein sequence ID" value="TEB38126.1"/>
    <property type="molecule type" value="Genomic_DNA"/>
</dbReference>